<dbReference type="Proteomes" id="UP000323000">
    <property type="component" value="Chromosome 10"/>
</dbReference>
<dbReference type="GO" id="GO:0008237">
    <property type="term" value="F:metallopeptidase activity"/>
    <property type="evidence" value="ECO:0007669"/>
    <property type="project" value="InterPro"/>
</dbReference>
<feature type="domain" description="JAB1/MPN/MOV34 metalloenzyme" evidence="2">
    <location>
        <begin position="324"/>
        <end position="363"/>
    </location>
</feature>
<gene>
    <name evidence="5" type="ORF">EZV62_021537</name>
</gene>
<keyword evidence="1" id="KW-0812">Transmembrane</keyword>
<comment type="caution">
    <text evidence="5">The sequence shown here is derived from an EMBL/GenBank/DDBJ whole genome shotgun (WGS) entry which is preliminary data.</text>
</comment>
<evidence type="ECO:0000259" key="4">
    <source>
        <dbReference type="Pfam" id="PF14392"/>
    </source>
</evidence>
<organism evidence="5 6">
    <name type="scientific">Acer yangbiense</name>
    <dbReference type="NCBI Taxonomy" id="1000413"/>
    <lineage>
        <taxon>Eukaryota</taxon>
        <taxon>Viridiplantae</taxon>
        <taxon>Streptophyta</taxon>
        <taxon>Embryophyta</taxon>
        <taxon>Tracheophyta</taxon>
        <taxon>Spermatophyta</taxon>
        <taxon>Magnoliopsida</taxon>
        <taxon>eudicotyledons</taxon>
        <taxon>Gunneridae</taxon>
        <taxon>Pentapetalae</taxon>
        <taxon>rosids</taxon>
        <taxon>malvids</taxon>
        <taxon>Sapindales</taxon>
        <taxon>Sapindaceae</taxon>
        <taxon>Hippocastanoideae</taxon>
        <taxon>Acereae</taxon>
        <taxon>Acer</taxon>
    </lineage>
</organism>
<feature type="domain" description="DUF4283" evidence="3">
    <location>
        <begin position="2"/>
        <end position="54"/>
    </location>
</feature>
<evidence type="ECO:0008006" key="7">
    <source>
        <dbReference type="Google" id="ProtNLM"/>
    </source>
</evidence>
<dbReference type="InterPro" id="IPR000555">
    <property type="entry name" value="JAMM/MPN+_dom"/>
</dbReference>
<keyword evidence="1" id="KW-0472">Membrane</keyword>
<dbReference type="InterPro" id="IPR025836">
    <property type="entry name" value="Zn_knuckle_CX2CX4HX4C"/>
</dbReference>
<dbReference type="InterPro" id="IPR025558">
    <property type="entry name" value="DUF4283"/>
</dbReference>
<dbReference type="Gene3D" id="3.40.140.10">
    <property type="entry name" value="Cytidine Deaminase, domain 2"/>
    <property type="match status" value="1"/>
</dbReference>
<dbReference type="Pfam" id="PF14111">
    <property type="entry name" value="DUF4283"/>
    <property type="match status" value="1"/>
</dbReference>
<dbReference type="OrthoDB" id="2219495at2759"/>
<evidence type="ECO:0000256" key="1">
    <source>
        <dbReference type="SAM" id="Phobius"/>
    </source>
</evidence>
<dbReference type="PANTHER" id="PTHR31286">
    <property type="entry name" value="GLYCINE-RICH CELL WALL STRUCTURAL PROTEIN 1.8-LIKE"/>
    <property type="match status" value="1"/>
</dbReference>
<sequence length="392" mass="43804">MRVIGKIWQVKKGIDIESVSGNVFSFHFRDEWDMEKVILGSPWSFDNVLMVLEKPVGMSTIESLKFSHADFWVQIHKIPILCMTKEIGRFLGSMIGEVLDIDGGNSGDCVGKFMRVRIRMDITKPLKRCLRVDIMGDGTETIMILRYERLPNHCFKCGLIDHSTAECKEEGSCSLVNGKEELPYGMWLRASGSQRKSNYARNRGPFFPPAKIGNDLSDRVINSMSEPDQSQQQGTIDGEQGLLGKEDVMIQDCESLPVNCSSHQQEKEGNLEEENGTEGAAINGNINCDINCDIGHCDTEHGCISESQEMNRPISSGRAGVPMEVLMGLMLGEFVDEYTVRVVDVFAMPQSGTGVSVEAVDEYTTLYVFVIIIIIIIKFCCIKLYENENIIN</sequence>
<accession>A0A5C7H5N9</accession>
<reference evidence="6" key="1">
    <citation type="journal article" date="2019" name="Gigascience">
        <title>De novo genome assembly of the endangered Acer yangbiense, a plant species with extremely small populations endemic to Yunnan Province, China.</title>
        <authorList>
            <person name="Yang J."/>
            <person name="Wariss H.M."/>
            <person name="Tao L."/>
            <person name="Zhang R."/>
            <person name="Yun Q."/>
            <person name="Hollingsworth P."/>
            <person name="Dao Z."/>
            <person name="Luo G."/>
            <person name="Guo H."/>
            <person name="Ma Y."/>
            <person name="Sun W."/>
        </authorList>
    </citation>
    <scope>NUCLEOTIDE SEQUENCE [LARGE SCALE GENOMIC DNA]</scope>
    <source>
        <strain evidence="6">cv. Malutang</strain>
    </source>
</reference>
<dbReference type="InterPro" id="IPR040256">
    <property type="entry name" value="At4g02000-like"/>
</dbReference>
<dbReference type="EMBL" id="VAHF01000010">
    <property type="protein sequence ID" value="TXG52368.1"/>
    <property type="molecule type" value="Genomic_DNA"/>
</dbReference>
<keyword evidence="1" id="KW-1133">Transmembrane helix</keyword>
<keyword evidence="6" id="KW-1185">Reference proteome</keyword>
<protein>
    <recommendedName>
        <fullName evidence="7">CCHC-type domain-containing protein</fullName>
    </recommendedName>
</protein>
<dbReference type="PANTHER" id="PTHR31286:SF167">
    <property type="entry name" value="OS09G0268800 PROTEIN"/>
    <property type="match status" value="1"/>
</dbReference>
<dbReference type="Pfam" id="PF14392">
    <property type="entry name" value="zf-CCHC_4"/>
    <property type="match status" value="1"/>
</dbReference>
<feature type="transmembrane region" description="Helical" evidence="1">
    <location>
        <begin position="366"/>
        <end position="385"/>
    </location>
</feature>
<evidence type="ECO:0000313" key="6">
    <source>
        <dbReference type="Proteomes" id="UP000323000"/>
    </source>
</evidence>
<dbReference type="Pfam" id="PF01398">
    <property type="entry name" value="JAB"/>
    <property type="match status" value="1"/>
</dbReference>
<evidence type="ECO:0000313" key="5">
    <source>
        <dbReference type="EMBL" id="TXG52368.1"/>
    </source>
</evidence>
<evidence type="ECO:0000259" key="3">
    <source>
        <dbReference type="Pfam" id="PF14111"/>
    </source>
</evidence>
<evidence type="ECO:0000259" key="2">
    <source>
        <dbReference type="Pfam" id="PF01398"/>
    </source>
</evidence>
<dbReference type="AlphaFoldDB" id="A0A5C7H5N9"/>
<name>A0A5C7H5N9_9ROSI</name>
<feature type="domain" description="Zinc knuckle CX2CX4HX4C" evidence="4">
    <location>
        <begin position="120"/>
        <end position="168"/>
    </location>
</feature>
<proteinExistence type="predicted"/>